<dbReference type="AlphaFoldDB" id="A0A0D3IAD5"/>
<organism evidence="1 2">
    <name type="scientific">Emiliania huxleyi (strain CCMP1516)</name>
    <dbReference type="NCBI Taxonomy" id="280463"/>
    <lineage>
        <taxon>Eukaryota</taxon>
        <taxon>Haptista</taxon>
        <taxon>Haptophyta</taxon>
        <taxon>Prymnesiophyceae</taxon>
        <taxon>Isochrysidales</taxon>
        <taxon>Noelaerhabdaceae</taxon>
        <taxon>Emiliania</taxon>
    </lineage>
</organism>
<reference evidence="2" key="1">
    <citation type="journal article" date="2013" name="Nature">
        <title>Pan genome of the phytoplankton Emiliania underpins its global distribution.</title>
        <authorList>
            <person name="Read B.A."/>
            <person name="Kegel J."/>
            <person name="Klute M.J."/>
            <person name="Kuo A."/>
            <person name="Lefebvre S.C."/>
            <person name="Maumus F."/>
            <person name="Mayer C."/>
            <person name="Miller J."/>
            <person name="Monier A."/>
            <person name="Salamov A."/>
            <person name="Young J."/>
            <person name="Aguilar M."/>
            <person name="Claverie J.M."/>
            <person name="Frickenhaus S."/>
            <person name="Gonzalez K."/>
            <person name="Herman E.K."/>
            <person name="Lin Y.C."/>
            <person name="Napier J."/>
            <person name="Ogata H."/>
            <person name="Sarno A.F."/>
            <person name="Shmutz J."/>
            <person name="Schroeder D."/>
            <person name="de Vargas C."/>
            <person name="Verret F."/>
            <person name="von Dassow P."/>
            <person name="Valentin K."/>
            <person name="Van de Peer Y."/>
            <person name="Wheeler G."/>
            <person name="Dacks J.B."/>
            <person name="Delwiche C.F."/>
            <person name="Dyhrman S.T."/>
            <person name="Glockner G."/>
            <person name="John U."/>
            <person name="Richards T."/>
            <person name="Worden A.Z."/>
            <person name="Zhang X."/>
            <person name="Grigoriev I.V."/>
            <person name="Allen A.E."/>
            <person name="Bidle K."/>
            <person name="Borodovsky M."/>
            <person name="Bowler C."/>
            <person name="Brownlee C."/>
            <person name="Cock J.M."/>
            <person name="Elias M."/>
            <person name="Gladyshev V.N."/>
            <person name="Groth M."/>
            <person name="Guda C."/>
            <person name="Hadaegh A."/>
            <person name="Iglesias-Rodriguez M.D."/>
            <person name="Jenkins J."/>
            <person name="Jones B.M."/>
            <person name="Lawson T."/>
            <person name="Leese F."/>
            <person name="Lindquist E."/>
            <person name="Lobanov A."/>
            <person name="Lomsadze A."/>
            <person name="Malik S.B."/>
            <person name="Marsh M.E."/>
            <person name="Mackinder L."/>
            <person name="Mock T."/>
            <person name="Mueller-Roeber B."/>
            <person name="Pagarete A."/>
            <person name="Parker M."/>
            <person name="Probert I."/>
            <person name="Quesneville H."/>
            <person name="Raines C."/>
            <person name="Rensing S.A."/>
            <person name="Riano-Pachon D.M."/>
            <person name="Richier S."/>
            <person name="Rokitta S."/>
            <person name="Shiraiwa Y."/>
            <person name="Soanes D.M."/>
            <person name="van der Giezen M."/>
            <person name="Wahlund T.M."/>
            <person name="Williams B."/>
            <person name="Wilson W."/>
            <person name="Wolfe G."/>
            <person name="Wurch L.L."/>
        </authorList>
    </citation>
    <scope>NUCLEOTIDE SEQUENCE</scope>
</reference>
<dbReference type="Proteomes" id="UP000013827">
    <property type="component" value="Unassembled WGS sequence"/>
</dbReference>
<dbReference type="GeneID" id="17254359"/>
<dbReference type="KEGG" id="ehx:EMIHUDRAFT_246507"/>
<evidence type="ECO:0000313" key="2">
    <source>
        <dbReference type="Proteomes" id="UP000013827"/>
    </source>
</evidence>
<dbReference type="KEGG" id="ehx:EMIHUDRAFT_217821"/>
<proteinExistence type="predicted"/>
<sequence>MAGWAVSEVSPTAFACKWGNGRARPEEVAWAVSQGTLPGVPASIRAKITNMTLVSATDFTAYPEGSPRHPSYPAMHSAASSAALWVAVMMDLSRAQLADARRLDWAVSRFRTLAGVHYDSDNRVGLSIGQEVIARRLPDFLAQFGADRDAVRRKIEQVRTDWSTYTGFE</sequence>
<evidence type="ECO:0008006" key="3">
    <source>
        <dbReference type="Google" id="ProtNLM"/>
    </source>
</evidence>
<dbReference type="InterPro" id="IPR036938">
    <property type="entry name" value="PAP2/HPO_sf"/>
</dbReference>
<accession>A0A0D3IAD5</accession>
<dbReference type="EnsemblProtists" id="EOD08220">
    <property type="protein sequence ID" value="EOD08220"/>
    <property type="gene ID" value="EMIHUDRAFT_217821"/>
</dbReference>
<dbReference type="SUPFAM" id="SSF48317">
    <property type="entry name" value="Acid phosphatase/Vanadium-dependent haloperoxidase"/>
    <property type="match status" value="1"/>
</dbReference>
<dbReference type="RefSeq" id="XP_005766413.1">
    <property type="nucleotide sequence ID" value="XM_005766356.1"/>
</dbReference>
<dbReference type="RefSeq" id="XP_005760649.1">
    <property type="nucleotide sequence ID" value="XM_005760592.1"/>
</dbReference>
<reference evidence="1" key="2">
    <citation type="submission" date="2024-10" db="UniProtKB">
        <authorList>
            <consortium name="EnsemblProtists"/>
        </authorList>
    </citation>
    <scope>IDENTIFICATION</scope>
</reference>
<name>A0A0D3IAD5_EMIH1</name>
<evidence type="ECO:0000313" key="1">
    <source>
        <dbReference type="EnsemblProtists" id="EOD08220"/>
    </source>
</evidence>
<keyword evidence="2" id="KW-1185">Reference proteome</keyword>
<dbReference type="HOGENOM" id="CLU_1581437_0_0_1"/>
<dbReference type="EnsemblProtists" id="EOD13984">
    <property type="protein sequence ID" value="EOD13984"/>
    <property type="gene ID" value="EMIHUDRAFT_246507"/>
</dbReference>
<dbReference type="PaxDb" id="2903-EOD08220"/>
<protein>
    <recommendedName>
        <fullName evidence="3">Phosphatidic acid phosphatase type 2/haloperoxidase domain-containing protein</fullName>
    </recommendedName>
</protein>
<dbReference type="GeneID" id="17260134"/>
<dbReference type="Gene3D" id="1.20.144.10">
    <property type="entry name" value="Phosphatidic acid phosphatase type 2/haloperoxidase"/>
    <property type="match status" value="1"/>
</dbReference>